<sequence length="452" mass="49532">MPEDIALFIDFENIRYSMLNIQRREPDPQELIAVARRYGTVMVARAYADWSRQPEPFKGSLTAAMIDRVDCPAKQRDRIRMGTIHHASGNPPTGSLGSQNYVAEQGTGSFPRQWPSSVTGNSGSLPAIQSQGSSWGVDPDLTLHNDLDDHLLDDDQPTEESFSVSEFQQREPYRQPFHYQNSYGQSSPSGSLGQSNTGPLGYPSSPSQQHTGSTGHMPAVTPGSNTIVQSTVVQSTVDLNMLMDIIETVFDRPTISTFVLMTGDKDFTRISARLKLRLNKTVIVVGIPGTVSRDLISSASQFVPLVPGGVSGNTGALPAISGLVQMSPSSALNTNTGSMPAINFANTAAQFQSPYGAAQMDVLDPQFLQFLDYIDRNWSWRTIIGVSNFIGDPVNPKNRFRGRLTRESARELLNTCIQQNILLVQTDSTGAEDLRLNRSHPGVDEVLKQFVR</sequence>
<gene>
    <name evidence="3" type="ORF">KTT_11700</name>
</gene>
<dbReference type="InterPro" id="IPR021139">
    <property type="entry name" value="NYN"/>
</dbReference>
<protein>
    <recommendedName>
        <fullName evidence="2">NYN domain-containing protein</fullName>
    </recommendedName>
</protein>
<accession>A0A401ZWL8</accession>
<feature type="compositionally biased region" description="Polar residues" evidence="1">
    <location>
        <begin position="204"/>
        <end position="214"/>
    </location>
</feature>
<dbReference type="Pfam" id="PF01936">
    <property type="entry name" value="NYN"/>
    <property type="match status" value="2"/>
</dbReference>
<dbReference type="PANTHER" id="PTHR35811">
    <property type="entry name" value="SLR1870 PROTEIN"/>
    <property type="match status" value="1"/>
</dbReference>
<evidence type="ECO:0000313" key="3">
    <source>
        <dbReference type="EMBL" id="GCE11311.1"/>
    </source>
</evidence>
<feature type="compositionally biased region" description="Basic and acidic residues" evidence="1">
    <location>
        <begin position="141"/>
        <end position="150"/>
    </location>
</feature>
<feature type="domain" description="NYN" evidence="2">
    <location>
        <begin position="233"/>
        <end position="305"/>
    </location>
</feature>
<dbReference type="OrthoDB" id="2379772at2"/>
<dbReference type="GO" id="GO:0004540">
    <property type="term" value="F:RNA nuclease activity"/>
    <property type="evidence" value="ECO:0007669"/>
    <property type="project" value="InterPro"/>
</dbReference>
<dbReference type="RefSeq" id="WP_126579036.1">
    <property type="nucleotide sequence ID" value="NZ_BIFR01000001.1"/>
</dbReference>
<comment type="caution">
    <text evidence="3">The sequence shown here is derived from an EMBL/GenBank/DDBJ whole genome shotgun (WGS) entry which is preliminary data.</text>
</comment>
<feature type="domain" description="NYN" evidence="2">
    <location>
        <begin position="5"/>
        <end position="77"/>
    </location>
</feature>
<evidence type="ECO:0000256" key="1">
    <source>
        <dbReference type="SAM" id="MobiDB-lite"/>
    </source>
</evidence>
<keyword evidence="4" id="KW-1185">Reference proteome</keyword>
<organism evidence="3 4">
    <name type="scientific">Tengunoibacter tsumagoiensis</name>
    <dbReference type="NCBI Taxonomy" id="2014871"/>
    <lineage>
        <taxon>Bacteria</taxon>
        <taxon>Bacillati</taxon>
        <taxon>Chloroflexota</taxon>
        <taxon>Ktedonobacteria</taxon>
        <taxon>Ktedonobacterales</taxon>
        <taxon>Dictyobacteraceae</taxon>
        <taxon>Tengunoibacter</taxon>
    </lineage>
</organism>
<dbReference type="EMBL" id="BIFR01000001">
    <property type="protein sequence ID" value="GCE11311.1"/>
    <property type="molecule type" value="Genomic_DNA"/>
</dbReference>
<evidence type="ECO:0000313" key="4">
    <source>
        <dbReference type="Proteomes" id="UP000287352"/>
    </source>
</evidence>
<feature type="compositionally biased region" description="Polar residues" evidence="1">
    <location>
        <begin position="90"/>
        <end position="134"/>
    </location>
</feature>
<proteinExistence type="predicted"/>
<feature type="compositionally biased region" description="Low complexity" evidence="1">
    <location>
        <begin position="180"/>
        <end position="195"/>
    </location>
</feature>
<feature type="region of interest" description="Disordered" evidence="1">
    <location>
        <begin position="84"/>
        <end position="223"/>
    </location>
</feature>
<evidence type="ECO:0000259" key="2">
    <source>
        <dbReference type="Pfam" id="PF01936"/>
    </source>
</evidence>
<dbReference type="AlphaFoldDB" id="A0A401ZWL8"/>
<dbReference type="PANTHER" id="PTHR35811:SF1">
    <property type="entry name" value="HTH OST-TYPE DOMAIN-CONTAINING PROTEIN"/>
    <property type="match status" value="1"/>
</dbReference>
<name>A0A401ZWL8_9CHLR</name>
<dbReference type="Proteomes" id="UP000287352">
    <property type="component" value="Unassembled WGS sequence"/>
</dbReference>
<reference evidence="4" key="1">
    <citation type="submission" date="2018-12" db="EMBL/GenBank/DDBJ databases">
        <title>Tengunoibacter tsumagoiensis gen. nov., sp. nov., Dictyobacter kobayashii sp. nov., D. alpinus sp. nov., and D. joshuensis sp. nov. and description of Dictyobacteraceae fam. nov. within the order Ktedonobacterales isolated from Tengu-no-mugimeshi.</title>
        <authorList>
            <person name="Wang C.M."/>
            <person name="Zheng Y."/>
            <person name="Sakai Y."/>
            <person name="Toyoda A."/>
            <person name="Minakuchi Y."/>
            <person name="Abe K."/>
            <person name="Yokota A."/>
            <person name="Yabe S."/>
        </authorList>
    </citation>
    <scope>NUCLEOTIDE SEQUENCE [LARGE SCALE GENOMIC DNA]</scope>
    <source>
        <strain evidence="4">Uno3</strain>
    </source>
</reference>
<dbReference type="Gene3D" id="3.40.50.1010">
    <property type="entry name" value="5'-nuclease"/>
    <property type="match status" value="2"/>
</dbReference>